<keyword evidence="3 11" id="KW-0285">Flavoprotein</keyword>
<feature type="binding site" evidence="12">
    <location>
        <position position="412"/>
    </location>
    <ligand>
        <name>FAD</name>
        <dbReference type="ChEBI" id="CHEBI:57692"/>
    </ligand>
</feature>
<comment type="cofactor">
    <cofactor evidence="11 12">
        <name>FAD</name>
        <dbReference type="ChEBI" id="CHEBI:57692"/>
    </cofactor>
    <text evidence="11 12">Binds 1 FAD per subunit.</text>
</comment>
<dbReference type="InterPro" id="IPR017938">
    <property type="entry name" value="Riboflavin_synthase-like_b-brl"/>
</dbReference>
<dbReference type="PROSITE" id="PS51384">
    <property type="entry name" value="FAD_FR"/>
    <property type="match status" value="1"/>
</dbReference>
<dbReference type="InterPro" id="IPR001709">
    <property type="entry name" value="Flavoprot_Pyr_Nucl_cyt_Rdtase"/>
</dbReference>
<dbReference type="GO" id="GO:0010181">
    <property type="term" value="F:FMN binding"/>
    <property type="evidence" value="ECO:0007669"/>
    <property type="project" value="InterPro"/>
</dbReference>
<evidence type="ECO:0000256" key="5">
    <source>
        <dbReference type="ARBA" id="ARBA00022827"/>
    </source>
</evidence>
<evidence type="ECO:0000256" key="8">
    <source>
        <dbReference type="ARBA" id="ARBA00023002"/>
    </source>
</evidence>
<feature type="domain" description="Flavodoxin-like" evidence="13">
    <location>
        <begin position="64"/>
        <end position="202"/>
    </location>
</feature>
<dbReference type="NCBIfam" id="NF008197">
    <property type="entry name" value="PRK10953.1"/>
    <property type="match status" value="1"/>
</dbReference>
<dbReference type="Proteomes" id="UP000322181">
    <property type="component" value="Unassembled WGS sequence"/>
</dbReference>
<protein>
    <recommendedName>
        <fullName evidence="11">Sulfite reductase [NADPH] flavoprotein alpha-component</fullName>
        <shortName evidence="11">SiR-FP</shortName>
        <ecNumber evidence="11">1.8.1.2</ecNumber>
    </recommendedName>
</protein>
<dbReference type="PANTHER" id="PTHR19384">
    <property type="entry name" value="NITRIC OXIDE SYNTHASE-RELATED"/>
    <property type="match status" value="1"/>
</dbReference>
<dbReference type="Pfam" id="PF00667">
    <property type="entry name" value="FAD_binding_1"/>
    <property type="match status" value="1"/>
</dbReference>
<dbReference type="Pfam" id="PF00175">
    <property type="entry name" value="NAD_binding_1"/>
    <property type="match status" value="1"/>
</dbReference>
<feature type="binding site" evidence="12">
    <location>
        <position position="601"/>
    </location>
    <ligand>
        <name>FAD</name>
        <dbReference type="ChEBI" id="CHEBI:57692"/>
    </ligand>
</feature>
<dbReference type="PRINTS" id="PR00371">
    <property type="entry name" value="FPNCR"/>
</dbReference>
<dbReference type="GO" id="GO:0005829">
    <property type="term" value="C:cytosol"/>
    <property type="evidence" value="ECO:0007669"/>
    <property type="project" value="TreeGrafter"/>
</dbReference>
<evidence type="ECO:0000256" key="11">
    <source>
        <dbReference type="PIRNR" id="PIRNR000207"/>
    </source>
</evidence>
<feature type="binding site" evidence="12">
    <location>
        <position position="324"/>
    </location>
    <ligand>
        <name>FAD</name>
        <dbReference type="ChEBI" id="CHEBI:57692"/>
    </ligand>
</feature>
<dbReference type="RefSeq" id="WP_150384939.1">
    <property type="nucleotide sequence ID" value="NZ_BAAAFS010000002.1"/>
</dbReference>
<comment type="cofactor">
    <cofactor evidence="11 12">
        <name>FMN</name>
        <dbReference type="ChEBI" id="CHEBI:58210"/>
    </cofactor>
    <text evidence="11 12">Binds 1 FMN per subunit.</text>
</comment>
<evidence type="ECO:0000313" key="15">
    <source>
        <dbReference type="EMBL" id="KAA8715631.1"/>
    </source>
</evidence>
<feature type="domain" description="FAD-binding FR-type" evidence="14">
    <location>
        <begin position="236"/>
        <end position="450"/>
    </location>
</feature>
<feature type="binding site" evidence="12">
    <location>
        <begin position="521"/>
        <end position="522"/>
    </location>
    <ligand>
        <name>NADP(+)</name>
        <dbReference type="ChEBI" id="CHEBI:58349"/>
    </ligand>
</feature>
<dbReference type="SUPFAM" id="SSF52218">
    <property type="entry name" value="Flavoproteins"/>
    <property type="match status" value="1"/>
</dbReference>
<dbReference type="InterPro" id="IPR001433">
    <property type="entry name" value="OxRdtase_FAD/NAD-bd"/>
</dbReference>
<dbReference type="PANTHER" id="PTHR19384:SF128">
    <property type="entry name" value="NADPH OXIDOREDUCTASE A"/>
    <property type="match status" value="1"/>
</dbReference>
<evidence type="ECO:0000256" key="9">
    <source>
        <dbReference type="ARBA" id="ARBA00023192"/>
    </source>
</evidence>
<dbReference type="InterPro" id="IPR001094">
    <property type="entry name" value="Flavdoxin-like"/>
</dbReference>
<feature type="binding site" evidence="12">
    <location>
        <begin position="70"/>
        <end position="75"/>
    </location>
    <ligand>
        <name>FMN</name>
        <dbReference type="ChEBI" id="CHEBI:58210"/>
    </ligand>
</feature>
<dbReference type="Gene3D" id="2.40.30.10">
    <property type="entry name" value="Translation factors"/>
    <property type="match status" value="1"/>
</dbReference>
<comment type="catalytic activity">
    <reaction evidence="10 11">
        <text>hydrogen sulfide + 3 NADP(+) + 3 H2O = sulfite + 3 NADPH + 4 H(+)</text>
        <dbReference type="Rhea" id="RHEA:13801"/>
        <dbReference type="ChEBI" id="CHEBI:15377"/>
        <dbReference type="ChEBI" id="CHEBI:15378"/>
        <dbReference type="ChEBI" id="CHEBI:17359"/>
        <dbReference type="ChEBI" id="CHEBI:29919"/>
        <dbReference type="ChEBI" id="CHEBI:57783"/>
        <dbReference type="ChEBI" id="CHEBI:58349"/>
        <dbReference type="EC" id="1.8.1.2"/>
    </reaction>
</comment>
<proteinExistence type="predicted"/>
<accession>A0A5M9R504</accession>
<dbReference type="GO" id="GO:0050660">
    <property type="term" value="F:flavin adenine dinucleotide binding"/>
    <property type="evidence" value="ECO:0007669"/>
    <property type="project" value="InterPro"/>
</dbReference>
<keyword evidence="9 11" id="KW-0198">Cysteine biosynthesis</keyword>
<dbReference type="InterPro" id="IPR008254">
    <property type="entry name" value="Flavodoxin/NO_synth"/>
</dbReference>
<dbReference type="GO" id="GO:0004783">
    <property type="term" value="F:sulfite reductase (NADPH) activity"/>
    <property type="evidence" value="ECO:0007669"/>
    <property type="project" value="UniProtKB-EC"/>
</dbReference>
<dbReference type="FunFam" id="3.40.50.80:FF:000001">
    <property type="entry name" value="NADPH--cytochrome P450 reductase 1"/>
    <property type="match status" value="1"/>
</dbReference>
<dbReference type="GO" id="GO:0070814">
    <property type="term" value="P:hydrogen sulfide biosynthetic process"/>
    <property type="evidence" value="ECO:0007669"/>
    <property type="project" value="UniProtKB-UniPathway"/>
</dbReference>
<dbReference type="InterPro" id="IPR017927">
    <property type="entry name" value="FAD-bd_FR_type"/>
</dbReference>
<dbReference type="PIRSF" id="PIRSF000207">
    <property type="entry name" value="SiR-FP_CysJ"/>
    <property type="match status" value="1"/>
</dbReference>
<keyword evidence="1 11" id="KW-0813">Transport</keyword>
<dbReference type="CDD" id="cd06199">
    <property type="entry name" value="SiR"/>
    <property type="match status" value="1"/>
</dbReference>
<dbReference type="SUPFAM" id="SSF63380">
    <property type="entry name" value="Riboflavin synthase domain-like"/>
    <property type="match status" value="1"/>
</dbReference>
<name>A0A5M9R504_9GAMM</name>
<evidence type="ECO:0000256" key="10">
    <source>
        <dbReference type="ARBA" id="ARBA00052219"/>
    </source>
</evidence>
<dbReference type="UniPathway" id="UPA00140">
    <property type="reaction ID" value="UER00207"/>
</dbReference>
<dbReference type="InterPro" id="IPR039261">
    <property type="entry name" value="FNR_nucleotide-bd"/>
</dbReference>
<keyword evidence="4 11" id="KW-0288">FMN</keyword>
<dbReference type="SUPFAM" id="SSF52343">
    <property type="entry name" value="Ferredoxin reductase-like, C-terminal NADP-linked domain"/>
    <property type="match status" value="1"/>
</dbReference>
<dbReference type="InterPro" id="IPR023173">
    <property type="entry name" value="NADPH_Cyt_P450_Rdtase_alpha"/>
</dbReference>
<gene>
    <name evidence="15" type="primary">cysJ</name>
    <name evidence="15" type="ORF">F4V73_11765</name>
</gene>
<dbReference type="Pfam" id="PF00258">
    <property type="entry name" value="Flavodoxin_1"/>
    <property type="match status" value="1"/>
</dbReference>
<dbReference type="Gene3D" id="3.40.50.360">
    <property type="match status" value="1"/>
</dbReference>
<keyword evidence="7 11" id="KW-0249">Electron transport</keyword>
<dbReference type="InterPro" id="IPR003097">
    <property type="entry name" value="CysJ-like_FAD-binding"/>
</dbReference>
<evidence type="ECO:0000259" key="13">
    <source>
        <dbReference type="PROSITE" id="PS50902"/>
    </source>
</evidence>
<dbReference type="PRINTS" id="PR00369">
    <property type="entry name" value="FLAVODOXIN"/>
</dbReference>
<dbReference type="InterPro" id="IPR029039">
    <property type="entry name" value="Flavoprotein-like_sf"/>
</dbReference>
<keyword evidence="8 11" id="KW-0560">Oxidoreductase</keyword>
<feature type="binding site" evidence="12">
    <location>
        <begin position="153"/>
        <end position="162"/>
    </location>
    <ligand>
        <name>FMN</name>
        <dbReference type="ChEBI" id="CHEBI:58210"/>
    </ligand>
</feature>
<evidence type="ECO:0000256" key="6">
    <source>
        <dbReference type="ARBA" id="ARBA00022857"/>
    </source>
</evidence>
<dbReference type="EMBL" id="VXKB01000002">
    <property type="protein sequence ID" value="KAA8715631.1"/>
    <property type="molecule type" value="Genomic_DNA"/>
</dbReference>
<feature type="binding site" evidence="12">
    <location>
        <begin position="406"/>
        <end position="408"/>
    </location>
    <ligand>
        <name>FAD</name>
        <dbReference type="ChEBI" id="CHEBI:57692"/>
    </ligand>
</feature>
<evidence type="ECO:0000256" key="2">
    <source>
        <dbReference type="ARBA" id="ARBA00022605"/>
    </source>
</evidence>
<reference evidence="15 16" key="1">
    <citation type="submission" date="2019-09" db="EMBL/GenBank/DDBJ databases">
        <title>Draft genome sequence of various Type strains from the CCUG.</title>
        <authorList>
            <person name="Pineiro-Iglesias B."/>
            <person name="Tunovic T."/>
            <person name="Unosson C."/>
            <person name="Inganas E."/>
            <person name="Ohlen M."/>
            <person name="Cardew S."/>
            <person name="Jensie-Markopoulos S."/>
            <person name="Salva-Serra F."/>
            <person name="Jaen-Luchoro D."/>
            <person name="Karlsson R."/>
            <person name="Svensson-Stadler L."/>
            <person name="Chun J."/>
            <person name="Moore E."/>
        </authorList>
    </citation>
    <scope>NUCLEOTIDE SEQUENCE [LARGE SCALE GENOMIC DNA]</scope>
    <source>
        <strain evidence="15 16">CCUG 53682T</strain>
    </source>
</reference>
<evidence type="ECO:0000256" key="12">
    <source>
        <dbReference type="PIRSR" id="PIRSR000207-1"/>
    </source>
</evidence>
<evidence type="ECO:0000259" key="14">
    <source>
        <dbReference type="PROSITE" id="PS51384"/>
    </source>
</evidence>
<dbReference type="PROSITE" id="PS50902">
    <property type="entry name" value="FLAVODOXIN_LIKE"/>
    <property type="match status" value="1"/>
</dbReference>
<dbReference type="Gene3D" id="1.20.990.10">
    <property type="entry name" value="NADPH-cytochrome p450 Reductase, Chain A, domain 3"/>
    <property type="match status" value="1"/>
</dbReference>
<feature type="binding site" evidence="12">
    <location>
        <begin position="388"/>
        <end position="391"/>
    </location>
    <ligand>
        <name>FAD</name>
        <dbReference type="ChEBI" id="CHEBI:57692"/>
    </ligand>
</feature>
<dbReference type="AlphaFoldDB" id="A0A5M9R504"/>
<evidence type="ECO:0000256" key="4">
    <source>
        <dbReference type="ARBA" id="ARBA00022643"/>
    </source>
</evidence>
<evidence type="ECO:0000256" key="1">
    <source>
        <dbReference type="ARBA" id="ARBA00022448"/>
    </source>
</evidence>
<dbReference type="GO" id="GO:0019344">
    <property type="term" value="P:cysteine biosynthetic process"/>
    <property type="evidence" value="ECO:0007669"/>
    <property type="project" value="UniProtKB-KW"/>
</dbReference>
<keyword evidence="6 11" id="KW-0521">NADP</keyword>
<feature type="binding site" evidence="12">
    <location>
        <position position="563"/>
    </location>
    <ligand>
        <name>NADP(+)</name>
        <dbReference type="ChEBI" id="CHEBI:58349"/>
    </ligand>
</feature>
<dbReference type="EC" id="1.8.1.2" evidence="11"/>
<evidence type="ECO:0000256" key="3">
    <source>
        <dbReference type="ARBA" id="ARBA00022630"/>
    </source>
</evidence>
<dbReference type="InterPro" id="IPR010199">
    <property type="entry name" value="CysJ"/>
</dbReference>
<comment type="subunit">
    <text evidence="11">Alpha(8)-beta(8). The alpha component is a flavoprotein, the beta component is a hemoprotein.</text>
</comment>
<dbReference type="Gene3D" id="3.40.50.80">
    <property type="entry name" value="Nucleotide-binding domain of ferredoxin-NADP reductase (FNR) module"/>
    <property type="match status" value="1"/>
</dbReference>
<keyword evidence="2 11" id="KW-0028">Amino-acid biosynthesis</keyword>
<sequence>MIKKQSPVSVFPISAEQLSALQTITDNVTSHQLAWISGYLWGKVSEELSTDIPVTVTASSNDIITIISASQTGNARRLSEELNVHLINEGFSVNLISAGKFKYKQLAREKIIIIVTSTQGDGEPPEEAVAFYKYLHSEKRPDLSEMVYAVFSLGDSSYEKFCRAGIGFDTQLAKSGAKSLLSRVDADVDYQSVAGEWINELTQLLKKRVSEQGDGQQAATPVGCTGGINTHAYTKTTPLTASLLVNQKITGRGSRKDVRHIEISLGDSGLRYQPGDALGVWFENDPALADEVLSLLQLNGEERIFITGQSYPLREALICHLELTQNNSVTVSKYAQLAQNDVLLSLISDKQATVHYAKTTPVAAMLRMTASQPSAQAFADILRPLTPRLYSVSSSQAETENEVHLTVGVIRYETDGYARTGGASGFLADHIKEGGDLRIFIEHNDNFRLPADPAAPVIMIGAGTGIAPFRAFMQQRENDNATGKNWLFYGNQCFTEDFLYQTQWQRYVTEGLLTSVSLAWSRDKPVRTYVQDKLYEQGEEVWRWIDAGAHIYVCGNANHMACDTQRALLDIISQYGNMDSGSADEFLSELRTVRRYQRDVY</sequence>
<dbReference type="NCBIfam" id="TIGR01931">
    <property type="entry name" value="cysJ"/>
    <property type="match status" value="1"/>
</dbReference>
<evidence type="ECO:0000313" key="16">
    <source>
        <dbReference type="Proteomes" id="UP000322181"/>
    </source>
</evidence>
<comment type="pathway">
    <text evidence="11">Sulfur metabolism; hydrogen sulfide biosynthesis; hydrogen sulfide from sulfite (NADPH route): step 1/1.</text>
</comment>
<evidence type="ECO:0000256" key="7">
    <source>
        <dbReference type="ARBA" id="ARBA00022982"/>
    </source>
</evidence>
<organism evidence="15 16">
    <name type="scientific">Morganella psychrotolerans</name>
    <dbReference type="NCBI Taxonomy" id="368603"/>
    <lineage>
        <taxon>Bacteria</taxon>
        <taxon>Pseudomonadati</taxon>
        <taxon>Pseudomonadota</taxon>
        <taxon>Gammaproteobacteria</taxon>
        <taxon>Enterobacterales</taxon>
        <taxon>Morganellaceae</taxon>
        <taxon>Morganella</taxon>
    </lineage>
</organism>
<keyword evidence="5 11" id="KW-0274">FAD</keyword>
<feature type="binding site" evidence="12">
    <location>
        <begin position="117"/>
        <end position="120"/>
    </location>
    <ligand>
        <name>FMN</name>
        <dbReference type="ChEBI" id="CHEBI:58210"/>
    </ligand>
</feature>
<feature type="binding site" evidence="12">
    <location>
        <begin position="421"/>
        <end position="424"/>
    </location>
    <ligand>
        <name>FAD</name>
        <dbReference type="ChEBI" id="CHEBI:57692"/>
    </ligand>
</feature>
<comment type="caution">
    <text evidence="15">The sequence shown here is derived from an EMBL/GenBank/DDBJ whole genome shotgun (WGS) entry which is preliminary data.</text>
</comment>
<comment type="function">
    <text evidence="11">Component of the sulfite reductase complex that catalyzes the 6-electron reduction of sulfite to sulfide. This is one of several activities required for the biosynthesis of L-cysteine from sulfate. The flavoprotein component catalyzes the electron flow from NADPH -&gt; FAD -&gt; FMN to the hemoprotein component.</text>
</comment>